<keyword evidence="1 2" id="KW-0808">Transferase</keyword>
<comment type="subcellular location">
    <subcellularLocation>
        <location evidence="1">Cytoplasm</location>
    </subcellularLocation>
</comment>
<accession>A0ABU3B495</accession>
<comment type="caution">
    <text evidence="2">The sequence shown here is derived from an EMBL/GenBank/DDBJ whole genome shotgun (WGS) entry which is preliminary data.</text>
</comment>
<name>A0ABU3B495_9GAMM</name>
<gene>
    <name evidence="1" type="primary">rsmJ</name>
    <name evidence="2" type="ORF">RM531_00705</name>
</gene>
<dbReference type="SUPFAM" id="SSF53335">
    <property type="entry name" value="S-adenosyl-L-methionine-dependent methyltransferases"/>
    <property type="match status" value="1"/>
</dbReference>
<sequence length="250" mass="26614">MIGLWAEPGVDPSRLAVLTERLAGRMPAETLAEPPASGIYLALTAAGLELRVADMPWQGLRADWLDAGLDRRAREGRRALIARALGLRGIATPRILDATCGLGRDSAHLLRLGCRVSAIERSPIVAALVADAVERAATAGAAWIGGWCGIAVDEAPARLKELMASEFDAIYLDPMFGGEQRSALPKRDLQMLRRVVGDDPDAGALLEAARATGLRVAMKHHPRSPALAPPDHQVRGGRARFDVYLPASGS</sequence>
<dbReference type="CDD" id="cd02440">
    <property type="entry name" value="AdoMet_MTases"/>
    <property type="match status" value="1"/>
</dbReference>
<dbReference type="InterPro" id="IPR007536">
    <property type="entry name" value="16SrRNA_methylTrfase_J"/>
</dbReference>
<dbReference type="RefSeq" id="WP_311656530.1">
    <property type="nucleotide sequence ID" value="NZ_JAVRHY010000001.1"/>
</dbReference>
<dbReference type="PANTHER" id="PTHR36112:SF1">
    <property type="entry name" value="RIBOSOMAL RNA SMALL SUBUNIT METHYLTRANSFERASE J"/>
    <property type="match status" value="1"/>
</dbReference>
<dbReference type="Proteomes" id="UP001259982">
    <property type="component" value="Unassembled WGS sequence"/>
</dbReference>
<comment type="function">
    <text evidence="1">Specifically methylates the guanosine in position 1516 of 16S rRNA.</text>
</comment>
<protein>
    <recommendedName>
        <fullName evidence="1">Ribosomal RNA small subunit methyltransferase J</fullName>
        <ecNumber evidence="1">2.1.1.242</ecNumber>
    </recommendedName>
    <alternativeName>
        <fullName evidence="1">16S rRNA m2G1516 methyltransferase</fullName>
    </alternativeName>
    <alternativeName>
        <fullName evidence="1">rRNA (guanine-N(2)-)-methyltransferase</fullName>
    </alternativeName>
</protein>
<feature type="binding site" evidence="1">
    <location>
        <position position="173"/>
    </location>
    <ligand>
        <name>S-adenosyl-L-methionine</name>
        <dbReference type="ChEBI" id="CHEBI:59789"/>
    </ligand>
</feature>
<keyword evidence="1" id="KW-0949">S-adenosyl-L-methionine</keyword>
<evidence type="ECO:0000313" key="3">
    <source>
        <dbReference type="Proteomes" id="UP001259982"/>
    </source>
</evidence>
<keyword evidence="1" id="KW-0963">Cytoplasm</keyword>
<keyword evidence="1 2" id="KW-0489">Methyltransferase</keyword>
<keyword evidence="3" id="KW-1185">Reference proteome</keyword>
<comment type="similarity">
    <text evidence="1">Belongs to the methyltransferase superfamily. RsmJ family.</text>
</comment>
<dbReference type="HAMAP" id="MF_01523">
    <property type="entry name" value="16SrRNA_methyltr_J"/>
    <property type="match status" value="1"/>
</dbReference>
<dbReference type="EMBL" id="JAVRHY010000001">
    <property type="protein sequence ID" value="MDT0616983.1"/>
    <property type="molecule type" value="Genomic_DNA"/>
</dbReference>
<dbReference type="GO" id="GO:0008168">
    <property type="term" value="F:methyltransferase activity"/>
    <property type="evidence" value="ECO:0007669"/>
    <property type="project" value="UniProtKB-KW"/>
</dbReference>
<evidence type="ECO:0000313" key="2">
    <source>
        <dbReference type="EMBL" id="MDT0616983.1"/>
    </source>
</evidence>
<reference evidence="2 3" key="1">
    <citation type="submission" date="2023-09" db="EMBL/GenBank/DDBJ databases">
        <authorList>
            <person name="Rey-Velasco X."/>
        </authorList>
    </citation>
    <scope>NUCLEOTIDE SEQUENCE [LARGE SCALE GENOMIC DNA]</scope>
    <source>
        <strain evidence="2 3">P385</strain>
    </source>
</reference>
<evidence type="ECO:0000256" key="1">
    <source>
        <dbReference type="HAMAP-Rule" id="MF_01523"/>
    </source>
</evidence>
<dbReference type="EC" id="2.1.1.242" evidence="1"/>
<dbReference type="PANTHER" id="PTHR36112">
    <property type="entry name" value="RIBOSOMAL RNA SMALL SUBUNIT METHYLTRANSFERASE J"/>
    <property type="match status" value="1"/>
</dbReference>
<feature type="binding site" evidence="1">
    <location>
        <begin position="104"/>
        <end position="105"/>
    </location>
    <ligand>
        <name>S-adenosyl-L-methionine</name>
        <dbReference type="ChEBI" id="CHEBI:59789"/>
    </ligand>
</feature>
<keyword evidence="1" id="KW-0698">rRNA processing</keyword>
<dbReference type="GO" id="GO:0032259">
    <property type="term" value="P:methylation"/>
    <property type="evidence" value="ECO:0007669"/>
    <property type="project" value="UniProtKB-KW"/>
</dbReference>
<comment type="caution">
    <text evidence="1">Lacks conserved residue(s) required for the propagation of feature annotation.</text>
</comment>
<proteinExistence type="inferred from homology"/>
<dbReference type="InterPro" id="IPR029063">
    <property type="entry name" value="SAM-dependent_MTases_sf"/>
</dbReference>
<organism evidence="2 3">
    <name type="scientific">Spectribacter acetivorans</name>
    <dbReference type="NCBI Taxonomy" id="3075603"/>
    <lineage>
        <taxon>Bacteria</taxon>
        <taxon>Pseudomonadati</taxon>
        <taxon>Pseudomonadota</taxon>
        <taxon>Gammaproteobacteria</taxon>
        <taxon>Salinisphaerales</taxon>
        <taxon>Salinisphaeraceae</taxon>
        <taxon>Spectribacter</taxon>
    </lineage>
</organism>
<comment type="catalytic activity">
    <reaction evidence="1">
        <text>guanosine(1516) in 16S rRNA + S-adenosyl-L-methionine = N(2)-methylguanosine(1516) in 16S rRNA + S-adenosyl-L-homocysteine + H(+)</text>
        <dbReference type="Rhea" id="RHEA:43220"/>
        <dbReference type="Rhea" id="RHEA-COMP:10412"/>
        <dbReference type="Rhea" id="RHEA-COMP:10413"/>
        <dbReference type="ChEBI" id="CHEBI:15378"/>
        <dbReference type="ChEBI" id="CHEBI:57856"/>
        <dbReference type="ChEBI" id="CHEBI:59789"/>
        <dbReference type="ChEBI" id="CHEBI:74269"/>
        <dbReference type="ChEBI" id="CHEBI:74481"/>
        <dbReference type="EC" id="2.1.1.242"/>
    </reaction>
</comment>
<dbReference type="Gene3D" id="3.40.50.150">
    <property type="entry name" value="Vaccinia Virus protein VP39"/>
    <property type="match status" value="1"/>
</dbReference>
<dbReference type="Pfam" id="PF04445">
    <property type="entry name" value="SAM_MT"/>
    <property type="match status" value="1"/>
</dbReference>
<feature type="binding site" evidence="1">
    <location>
        <begin position="120"/>
        <end position="121"/>
    </location>
    <ligand>
        <name>S-adenosyl-L-methionine</name>
        <dbReference type="ChEBI" id="CHEBI:59789"/>
    </ligand>
</feature>